<reference evidence="7 8" key="1">
    <citation type="journal article" date="2019" name="Nat. Ecol. Evol.">
        <title>Megaphylogeny resolves global patterns of mushroom evolution.</title>
        <authorList>
            <person name="Varga T."/>
            <person name="Krizsan K."/>
            <person name="Foldi C."/>
            <person name="Dima B."/>
            <person name="Sanchez-Garcia M."/>
            <person name="Sanchez-Ramirez S."/>
            <person name="Szollosi G.J."/>
            <person name="Szarkandi J.G."/>
            <person name="Papp V."/>
            <person name="Albert L."/>
            <person name="Andreopoulos W."/>
            <person name="Angelini C."/>
            <person name="Antonin V."/>
            <person name="Barry K.W."/>
            <person name="Bougher N.L."/>
            <person name="Buchanan P."/>
            <person name="Buyck B."/>
            <person name="Bense V."/>
            <person name="Catcheside P."/>
            <person name="Chovatia M."/>
            <person name="Cooper J."/>
            <person name="Damon W."/>
            <person name="Desjardin D."/>
            <person name="Finy P."/>
            <person name="Geml J."/>
            <person name="Haridas S."/>
            <person name="Hughes K."/>
            <person name="Justo A."/>
            <person name="Karasinski D."/>
            <person name="Kautmanova I."/>
            <person name="Kiss B."/>
            <person name="Kocsube S."/>
            <person name="Kotiranta H."/>
            <person name="LaButti K.M."/>
            <person name="Lechner B.E."/>
            <person name="Liimatainen K."/>
            <person name="Lipzen A."/>
            <person name="Lukacs Z."/>
            <person name="Mihaltcheva S."/>
            <person name="Morgado L.N."/>
            <person name="Niskanen T."/>
            <person name="Noordeloos M.E."/>
            <person name="Ohm R.A."/>
            <person name="Ortiz-Santana B."/>
            <person name="Ovrebo C."/>
            <person name="Racz N."/>
            <person name="Riley R."/>
            <person name="Savchenko A."/>
            <person name="Shiryaev A."/>
            <person name="Soop K."/>
            <person name="Spirin V."/>
            <person name="Szebenyi C."/>
            <person name="Tomsovsky M."/>
            <person name="Tulloss R.E."/>
            <person name="Uehling J."/>
            <person name="Grigoriev I.V."/>
            <person name="Vagvolgyi C."/>
            <person name="Papp T."/>
            <person name="Martin F.M."/>
            <person name="Miettinen O."/>
            <person name="Hibbett D.S."/>
            <person name="Nagy L.G."/>
        </authorList>
    </citation>
    <scope>NUCLEOTIDE SEQUENCE [LARGE SCALE GENOMIC DNA]</scope>
    <source>
        <strain evidence="7 8">FP101781</strain>
    </source>
</reference>
<dbReference type="InterPro" id="IPR002109">
    <property type="entry name" value="Glutaredoxin"/>
</dbReference>
<dbReference type="PROSITE" id="PS51354">
    <property type="entry name" value="GLUTAREDOXIN_2"/>
    <property type="match status" value="1"/>
</dbReference>
<dbReference type="PRINTS" id="PR00160">
    <property type="entry name" value="GLUTAREDOXIN"/>
</dbReference>
<dbReference type="GO" id="GO:0004362">
    <property type="term" value="F:glutathione-disulfide reductase (NADPH) activity"/>
    <property type="evidence" value="ECO:0007669"/>
    <property type="project" value="UniProtKB-ARBA"/>
</dbReference>
<keyword evidence="5" id="KW-0676">Redox-active center</keyword>
<dbReference type="PANTHER" id="PTHR45694">
    <property type="entry name" value="GLUTAREDOXIN 2"/>
    <property type="match status" value="1"/>
</dbReference>
<dbReference type="CDD" id="cd03419">
    <property type="entry name" value="GRX_GRXh_1_2_like"/>
    <property type="match status" value="1"/>
</dbReference>
<keyword evidence="8" id="KW-1185">Reference proteome</keyword>
<dbReference type="PANTHER" id="PTHR45694:SF18">
    <property type="entry name" value="GLUTAREDOXIN-1-RELATED"/>
    <property type="match status" value="1"/>
</dbReference>
<keyword evidence="4" id="KW-1015">Disulfide bond</keyword>
<evidence type="ECO:0000313" key="7">
    <source>
        <dbReference type="EMBL" id="TEB32447.1"/>
    </source>
</evidence>
<comment type="caution">
    <text evidence="7">The sequence shown here is derived from an EMBL/GenBank/DDBJ whole genome shotgun (WGS) entry which is preliminary data.</text>
</comment>
<protein>
    <submittedName>
        <fullName evidence="7">Glutaredoxin</fullName>
    </submittedName>
</protein>
<dbReference type="InterPro" id="IPR036249">
    <property type="entry name" value="Thioredoxin-like_sf"/>
</dbReference>
<dbReference type="FunFam" id="3.40.30.10:FF:000093">
    <property type="entry name" value="Glutaredoxin 2"/>
    <property type="match status" value="1"/>
</dbReference>
<keyword evidence="2" id="KW-0813">Transport</keyword>
<accession>A0A4Y7TE44</accession>
<dbReference type="InterPro" id="IPR011899">
    <property type="entry name" value="Glutaredoxin_euk/vir"/>
</dbReference>
<dbReference type="SUPFAM" id="SSF52833">
    <property type="entry name" value="Thioredoxin-like"/>
    <property type="match status" value="1"/>
</dbReference>
<dbReference type="GO" id="GO:0005796">
    <property type="term" value="C:Golgi lumen"/>
    <property type="evidence" value="ECO:0007669"/>
    <property type="project" value="UniProtKB-ARBA"/>
</dbReference>
<evidence type="ECO:0000256" key="2">
    <source>
        <dbReference type="ARBA" id="ARBA00022448"/>
    </source>
</evidence>
<dbReference type="Proteomes" id="UP000298030">
    <property type="component" value="Unassembled WGS sequence"/>
</dbReference>
<dbReference type="InterPro" id="IPR011767">
    <property type="entry name" value="GLR_AS"/>
</dbReference>
<name>A0A4Y7TE44_COPMI</name>
<comment type="similarity">
    <text evidence="1">Belongs to the glutaredoxin family. Monothiol subfamily.</text>
</comment>
<evidence type="ECO:0000256" key="5">
    <source>
        <dbReference type="ARBA" id="ARBA00023284"/>
    </source>
</evidence>
<proteinExistence type="inferred from homology"/>
<dbReference type="Pfam" id="PF00462">
    <property type="entry name" value="Glutaredoxin"/>
    <property type="match status" value="1"/>
</dbReference>
<evidence type="ECO:0000313" key="8">
    <source>
        <dbReference type="Proteomes" id="UP000298030"/>
    </source>
</evidence>
<dbReference type="NCBIfam" id="TIGR02180">
    <property type="entry name" value="GRX_euk"/>
    <property type="match status" value="1"/>
</dbReference>
<evidence type="ECO:0000256" key="1">
    <source>
        <dbReference type="ARBA" id="ARBA00009630"/>
    </source>
</evidence>
<dbReference type="Gene3D" id="3.40.30.10">
    <property type="entry name" value="Glutaredoxin"/>
    <property type="match status" value="1"/>
</dbReference>
<dbReference type="GO" id="GO:0005801">
    <property type="term" value="C:cis-Golgi network"/>
    <property type="evidence" value="ECO:0007669"/>
    <property type="project" value="UniProtKB-ARBA"/>
</dbReference>
<dbReference type="OrthoDB" id="418495at2759"/>
<evidence type="ECO:0000259" key="6">
    <source>
        <dbReference type="Pfam" id="PF00462"/>
    </source>
</evidence>
<dbReference type="STRING" id="71717.A0A4Y7TE44"/>
<evidence type="ECO:0000256" key="4">
    <source>
        <dbReference type="ARBA" id="ARBA00023157"/>
    </source>
</evidence>
<dbReference type="EMBL" id="QPFP01000015">
    <property type="protein sequence ID" value="TEB32447.1"/>
    <property type="molecule type" value="Genomic_DNA"/>
</dbReference>
<dbReference type="AlphaFoldDB" id="A0A4Y7TE44"/>
<dbReference type="PROSITE" id="PS00195">
    <property type="entry name" value="GLUTAREDOXIN_1"/>
    <property type="match status" value="1"/>
</dbReference>
<feature type="domain" description="Glutaredoxin" evidence="6">
    <location>
        <begin position="17"/>
        <end position="81"/>
    </location>
</feature>
<dbReference type="GO" id="GO:0034599">
    <property type="term" value="P:cellular response to oxidative stress"/>
    <property type="evidence" value="ECO:0007669"/>
    <property type="project" value="TreeGrafter"/>
</dbReference>
<dbReference type="InterPro" id="IPR014025">
    <property type="entry name" value="Glutaredoxin_subgr"/>
</dbReference>
<keyword evidence="3" id="KW-0249">Electron transport</keyword>
<evidence type="ECO:0000256" key="3">
    <source>
        <dbReference type="ARBA" id="ARBA00022982"/>
    </source>
</evidence>
<sequence>MSSSKEIVESAIEKSPIVIFSKSWCPYCRRAKALLKEKFADVEQTIFELDERADGDEIQAYLLTKTKQRTVPNIFVQQQHIGGCDDTTAAVASGKVAGLLKA</sequence>
<gene>
    <name evidence="7" type="ORF">FA13DRAFT_1790756</name>
</gene>
<organism evidence="7 8">
    <name type="scientific">Coprinellus micaceus</name>
    <name type="common">Glistening ink-cap mushroom</name>
    <name type="synonym">Coprinus micaceus</name>
    <dbReference type="NCBI Taxonomy" id="71717"/>
    <lineage>
        <taxon>Eukaryota</taxon>
        <taxon>Fungi</taxon>
        <taxon>Dikarya</taxon>
        <taxon>Basidiomycota</taxon>
        <taxon>Agaricomycotina</taxon>
        <taxon>Agaricomycetes</taxon>
        <taxon>Agaricomycetidae</taxon>
        <taxon>Agaricales</taxon>
        <taxon>Agaricineae</taxon>
        <taxon>Psathyrellaceae</taxon>
        <taxon>Coprinellus</taxon>
    </lineage>
</organism>